<dbReference type="AlphaFoldDB" id="A0A1Z4M0R3"/>
<protein>
    <submittedName>
        <fullName evidence="2">Putative methyltransferase</fullName>
    </submittedName>
</protein>
<sequence length="259" mass="29713">MEKRANMKQWYEELFENYAINYDKESFTQGTIGECDFIEKEIEYNKQAKIIDIGCGTGRHSIELAKRGYKVVGIDLSESMLQGAKQKAAADNLQIQFEKQDARELPYLHQFDLVIMLCEGGFSLMETDEMNFKILQNAANALKPKGKLIFTTLNGLFPLFHSVKEFLNSEAEPGNAAYDNHSFDLMTFRDSNTIYISDDSGNKKELKCNERYYVPSEITWLLKTLYFQNIDIFGAKLGAFSRADKLSTEDYEMLVIAKK</sequence>
<keyword evidence="3" id="KW-1185">Reference proteome</keyword>
<dbReference type="Pfam" id="PF13649">
    <property type="entry name" value="Methyltransf_25"/>
    <property type="match status" value="1"/>
</dbReference>
<accession>A0A1Z4M0R3</accession>
<dbReference type="SUPFAM" id="SSF53335">
    <property type="entry name" value="S-adenosyl-L-methionine-dependent methyltransferases"/>
    <property type="match status" value="1"/>
</dbReference>
<dbReference type="CDD" id="cd02440">
    <property type="entry name" value="AdoMet_MTases"/>
    <property type="match status" value="1"/>
</dbReference>
<evidence type="ECO:0000259" key="1">
    <source>
        <dbReference type="Pfam" id="PF13649"/>
    </source>
</evidence>
<organism evidence="2 3">
    <name type="scientific">Calothrix parasitica NIES-267</name>
    <dbReference type="NCBI Taxonomy" id="1973488"/>
    <lineage>
        <taxon>Bacteria</taxon>
        <taxon>Bacillati</taxon>
        <taxon>Cyanobacteriota</taxon>
        <taxon>Cyanophyceae</taxon>
        <taxon>Nostocales</taxon>
        <taxon>Calotrichaceae</taxon>
        <taxon>Calothrix</taxon>
    </lineage>
</organism>
<dbReference type="GO" id="GO:0032259">
    <property type="term" value="P:methylation"/>
    <property type="evidence" value="ECO:0007669"/>
    <property type="project" value="UniProtKB-KW"/>
</dbReference>
<dbReference type="Gene3D" id="2.20.25.110">
    <property type="entry name" value="S-adenosyl-L-methionine-dependent methyltransferases"/>
    <property type="match status" value="1"/>
</dbReference>
<dbReference type="Gene3D" id="3.40.50.150">
    <property type="entry name" value="Vaccinia Virus protein VP39"/>
    <property type="match status" value="1"/>
</dbReference>
<name>A0A1Z4M0R3_9CYAN</name>
<dbReference type="EMBL" id="AP018227">
    <property type="protein sequence ID" value="BAY87001.1"/>
    <property type="molecule type" value="Genomic_DNA"/>
</dbReference>
<gene>
    <name evidence="2" type="ORF">NIES267_65120</name>
</gene>
<dbReference type="PANTHER" id="PTHR43591">
    <property type="entry name" value="METHYLTRANSFERASE"/>
    <property type="match status" value="1"/>
</dbReference>
<keyword evidence="2" id="KW-0489">Methyltransferase</keyword>
<dbReference type="GO" id="GO:0008168">
    <property type="term" value="F:methyltransferase activity"/>
    <property type="evidence" value="ECO:0007669"/>
    <property type="project" value="UniProtKB-KW"/>
</dbReference>
<proteinExistence type="predicted"/>
<dbReference type="InterPro" id="IPR041698">
    <property type="entry name" value="Methyltransf_25"/>
</dbReference>
<evidence type="ECO:0000313" key="2">
    <source>
        <dbReference type="EMBL" id="BAY87001.1"/>
    </source>
</evidence>
<reference evidence="2 3" key="1">
    <citation type="submission" date="2017-06" db="EMBL/GenBank/DDBJ databases">
        <title>Genome sequencing of cyanobaciteial culture collection at National Institute for Environmental Studies (NIES).</title>
        <authorList>
            <person name="Hirose Y."/>
            <person name="Shimura Y."/>
            <person name="Fujisawa T."/>
            <person name="Nakamura Y."/>
            <person name="Kawachi M."/>
        </authorList>
    </citation>
    <scope>NUCLEOTIDE SEQUENCE [LARGE SCALE GENOMIC DNA]</scope>
    <source>
        <strain evidence="2 3">NIES-267</strain>
    </source>
</reference>
<dbReference type="InterPro" id="IPR029063">
    <property type="entry name" value="SAM-dependent_MTases_sf"/>
</dbReference>
<feature type="domain" description="Methyltransferase" evidence="1">
    <location>
        <begin position="50"/>
        <end position="146"/>
    </location>
</feature>
<dbReference type="Proteomes" id="UP000218418">
    <property type="component" value="Chromosome"/>
</dbReference>
<keyword evidence="2" id="KW-0808">Transferase</keyword>
<evidence type="ECO:0000313" key="3">
    <source>
        <dbReference type="Proteomes" id="UP000218418"/>
    </source>
</evidence>